<sequence length="428" mass="49121">MAEETLSVRTEYLERLKSILNDSFYKDAMEHAASYNTRLCLERKMRLPFLDQQTGVAQSDCALWMQKWQRMPGKTEGQLYTYPARRWKKKRRQYLMNNFYLTRRMKEVENNDSENHQSTNENSMSGVQENDNSTDKIAEDSKDSWYKDFEETPEQFDMGVEVEDPDTDVEDYEETYVRKKKKKIRGSTISSRGRKRADRYDYTDLEKPYVCEICGARYKTRPGLSYHYSHGHNNDSTDNTEEETNYTPPKPSAAPPPPAPAPPTPCNPPPQVMQPSMSSWPGPSNEDGPLTCIFRSLSSFSSTAPRPTSEKGNTLPSTYCDFCLGDSIENKKTRMPEELVSCSDCGRSAHPTCLQFTPNMTASVKKYRWQCIECKSCGICGTSDNDDQLLFCDDCDRGYHMYCLTPPLSEPPEGSWSCHLCIEEYGRK</sequence>
<evidence type="ECO:0000256" key="5">
    <source>
        <dbReference type="ARBA" id="ARBA00022771"/>
    </source>
</evidence>
<comment type="similarity">
    <text evidence="2">Belongs to the requiem/DPF family.</text>
</comment>
<dbReference type="GO" id="GO:0007399">
    <property type="term" value="P:nervous system development"/>
    <property type="evidence" value="ECO:0007669"/>
    <property type="project" value="TreeGrafter"/>
</dbReference>
<dbReference type="InterPro" id="IPR013083">
    <property type="entry name" value="Znf_RING/FYVE/PHD"/>
</dbReference>
<keyword evidence="7" id="KW-0805">Transcription regulation</keyword>
<dbReference type="SUPFAM" id="SSF57667">
    <property type="entry name" value="beta-beta-alpha zinc fingers"/>
    <property type="match status" value="1"/>
</dbReference>
<dbReference type="PROSITE" id="PS00028">
    <property type="entry name" value="ZINC_FINGER_C2H2_1"/>
    <property type="match status" value="1"/>
</dbReference>
<evidence type="ECO:0000256" key="4">
    <source>
        <dbReference type="ARBA" id="ARBA00022737"/>
    </source>
</evidence>
<feature type="compositionally biased region" description="Pro residues" evidence="11">
    <location>
        <begin position="248"/>
        <end position="272"/>
    </location>
</feature>
<evidence type="ECO:0000256" key="11">
    <source>
        <dbReference type="SAM" id="MobiDB-lite"/>
    </source>
</evidence>
<feature type="compositionally biased region" description="Polar residues" evidence="11">
    <location>
        <begin position="116"/>
        <end position="131"/>
    </location>
</feature>
<proteinExistence type="inferred from homology"/>
<evidence type="ECO:0000256" key="1">
    <source>
        <dbReference type="ARBA" id="ARBA00004123"/>
    </source>
</evidence>
<evidence type="ECO:0000256" key="6">
    <source>
        <dbReference type="ARBA" id="ARBA00022833"/>
    </source>
</evidence>
<feature type="domain" description="PHD-type" evidence="12">
    <location>
        <begin position="317"/>
        <end position="377"/>
    </location>
</feature>
<evidence type="ECO:0000256" key="9">
    <source>
        <dbReference type="ARBA" id="ARBA00023242"/>
    </source>
</evidence>
<feature type="domain" description="C2H2-type" evidence="13">
    <location>
        <begin position="209"/>
        <end position="237"/>
    </location>
</feature>
<evidence type="ECO:0000313" key="15">
    <source>
        <dbReference type="Proteomes" id="UP001497382"/>
    </source>
</evidence>
<keyword evidence="4" id="KW-0677">Repeat</keyword>
<evidence type="ECO:0000256" key="7">
    <source>
        <dbReference type="ARBA" id="ARBA00023015"/>
    </source>
</evidence>
<keyword evidence="9" id="KW-0539">Nucleus</keyword>
<keyword evidence="5 10" id="KW-0863">Zinc-finger</keyword>
<dbReference type="InterPro" id="IPR025750">
    <property type="entry name" value="DPF1-3_N"/>
</dbReference>
<dbReference type="PANTHER" id="PTHR45888">
    <property type="entry name" value="HL01030P-RELATED"/>
    <property type="match status" value="1"/>
</dbReference>
<dbReference type="PROSITE" id="PS50016">
    <property type="entry name" value="ZF_PHD_2"/>
    <property type="match status" value="2"/>
</dbReference>
<evidence type="ECO:0000256" key="8">
    <source>
        <dbReference type="ARBA" id="ARBA00023163"/>
    </source>
</evidence>
<organism evidence="14 15">
    <name type="scientific">Larinioides sclopetarius</name>
    <dbReference type="NCBI Taxonomy" id="280406"/>
    <lineage>
        <taxon>Eukaryota</taxon>
        <taxon>Metazoa</taxon>
        <taxon>Ecdysozoa</taxon>
        <taxon>Arthropoda</taxon>
        <taxon>Chelicerata</taxon>
        <taxon>Arachnida</taxon>
        <taxon>Araneae</taxon>
        <taxon>Araneomorphae</taxon>
        <taxon>Entelegynae</taxon>
        <taxon>Araneoidea</taxon>
        <taxon>Araneidae</taxon>
        <taxon>Larinioides</taxon>
    </lineage>
</organism>
<dbReference type="InterPro" id="IPR019787">
    <property type="entry name" value="Znf_PHD-finger"/>
</dbReference>
<dbReference type="InterPro" id="IPR013087">
    <property type="entry name" value="Znf_C2H2_type"/>
</dbReference>
<gene>
    <name evidence="14" type="ORF">LARSCL_LOCUS13975</name>
</gene>
<dbReference type="Gene3D" id="3.30.40.10">
    <property type="entry name" value="Zinc/RING finger domain, C3HC4 (zinc finger)"/>
    <property type="match status" value="1"/>
</dbReference>
<evidence type="ECO:0000259" key="13">
    <source>
        <dbReference type="PROSITE" id="PS50157"/>
    </source>
</evidence>
<evidence type="ECO:0000256" key="3">
    <source>
        <dbReference type="ARBA" id="ARBA00022723"/>
    </source>
</evidence>
<keyword evidence="6" id="KW-0862">Zinc</keyword>
<dbReference type="PANTHER" id="PTHR45888:SF5">
    <property type="entry name" value="D4, ISOFORM A"/>
    <property type="match status" value="1"/>
</dbReference>
<comment type="subcellular location">
    <subcellularLocation>
        <location evidence="1">Nucleus</location>
    </subcellularLocation>
</comment>
<dbReference type="CDD" id="cd15619">
    <property type="entry name" value="PHD1_d4"/>
    <property type="match status" value="1"/>
</dbReference>
<accession>A0AAV2AQD6</accession>
<dbReference type="PROSITE" id="PS50157">
    <property type="entry name" value="ZINC_FINGER_C2H2_2"/>
    <property type="match status" value="1"/>
</dbReference>
<dbReference type="InterPro" id="IPR001965">
    <property type="entry name" value="Znf_PHD"/>
</dbReference>
<dbReference type="EMBL" id="CAXIEN010000196">
    <property type="protein sequence ID" value="CAL1285902.1"/>
    <property type="molecule type" value="Genomic_DNA"/>
</dbReference>
<feature type="region of interest" description="Disordered" evidence="11">
    <location>
        <begin position="107"/>
        <end position="141"/>
    </location>
</feature>
<protein>
    <recommendedName>
        <fullName evidence="16">Zinc finger protein DPF3</fullName>
    </recommendedName>
</protein>
<dbReference type="GO" id="GO:0071565">
    <property type="term" value="C:nBAF complex"/>
    <property type="evidence" value="ECO:0007669"/>
    <property type="project" value="TreeGrafter"/>
</dbReference>
<keyword evidence="15" id="KW-1185">Reference proteome</keyword>
<keyword evidence="3" id="KW-0479">Metal-binding</keyword>
<dbReference type="SUPFAM" id="SSF57903">
    <property type="entry name" value="FYVE/PHD zinc finger"/>
    <property type="match status" value="2"/>
</dbReference>
<dbReference type="FunFam" id="3.30.40.10:FF:000005">
    <property type="entry name" value="zinc finger protein isoform X1"/>
    <property type="match status" value="1"/>
</dbReference>
<comment type="caution">
    <text evidence="14">The sequence shown here is derived from an EMBL/GenBank/DDBJ whole genome shotgun (WGS) entry which is preliminary data.</text>
</comment>
<dbReference type="AlphaFoldDB" id="A0AAV2AQD6"/>
<dbReference type="Proteomes" id="UP001497382">
    <property type="component" value="Unassembled WGS sequence"/>
</dbReference>
<dbReference type="Gene3D" id="3.30.160.60">
    <property type="entry name" value="Classic Zinc Finger"/>
    <property type="match status" value="1"/>
</dbReference>
<evidence type="ECO:0000256" key="2">
    <source>
        <dbReference type="ARBA" id="ARBA00010539"/>
    </source>
</evidence>
<dbReference type="Pfam" id="PF14051">
    <property type="entry name" value="DPF1-3_N"/>
    <property type="match status" value="1"/>
</dbReference>
<name>A0AAV2AQD6_9ARAC</name>
<dbReference type="InterPro" id="IPR036236">
    <property type="entry name" value="Znf_C2H2_sf"/>
</dbReference>
<dbReference type="GO" id="GO:0008270">
    <property type="term" value="F:zinc ion binding"/>
    <property type="evidence" value="ECO:0007669"/>
    <property type="project" value="UniProtKB-KW"/>
</dbReference>
<evidence type="ECO:0000259" key="12">
    <source>
        <dbReference type="PROSITE" id="PS50016"/>
    </source>
</evidence>
<evidence type="ECO:0008006" key="16">
    <source>
        <dbReference type="Google" id="ProtNLM"/>
    </source>
</evidence>
<dbReference type="Pfam" id="PF00628">
    <property type="entry name" value="PHD"/>
    <property type="match status" value="2"/>
</dbReference>
<feature type="region of interest" description="Disordered" evidence="11">
    <location>
        <begin position="228"/>
        <end position="286"/>
    </location>
</feature>
<dbReference type="InterPro" id="IPR011011">
    <property type="entry name" value="Znf_FYVE_PHD"/>
</dbReference>
<reference evidence="14 15" key="1">
    <citation type="submission" date="2024-04" db="EMBL/GenBank/DDBJ databases">
        <authorList>
            <person name="Rising A."/>
            <person name="Reimegard J."/>
            <person name="Sonavane S."/>
            <person name="Akerstrom W."/>
            <person name="Nylinder S."/>
            <person name="Hedman E."/>
            <person name="Kallberg Y."/>
        </authorList>
    </citation>
    <scope>NUCLEOTIDE SEQUENCE [LARGE SCALE GENOMIC DNA]</scope>
</reference>
<dbReference type="SMART" id="SM00249">
    <property type="entry name" value="PHD"/>
    <property type="match status" value="2"/>
</dbReference>
<keyword evidence="8" id="KW-0804">Transcription</keyword>
<dbReference type="CDD" id="cd15530">
    <property type="entry name" value="PHD2_d4"/>
    <property type="match status" value="1"/>
</dbReference>
<evidence type="ECO:0000313" key="14">
    <source>
        <dbReference type="EMBL" id="CAL1285902.1"/>
    </source>
</evidence>
<evidence type="ECO:0000256" key="10">
    <source>
        <dbReference type="PROSITE-ProRule" id="PRU00042"/>
    </source>
</evidence>
<feature type="domain" description="PHD-type" evidence="12">
    <location>
        <begin position="374"/>
        <end position="424"/>
    </location>
</feature>